<gene>
    <name evidence="2" type="ORF">V2S66_04080</name>
</gene>
<proteinExistence type="predicted"/>
<evidence type="ECO:0000313" key="3">
    <source>
        <dbReference type="Proteomes" id="UP001344658"/>
    </source>
</evidence>
<protein>
    <submittedName>
        <fullName evidence="2">Uncharacterized protein</fullName>
    </submittedName>
</protein>
<feature type="region of interest" description="Disordered" evidence="1">
    <location>
        <begin position="78"/>
        <end position="107"/>
    </location>
</feature>
<dbReference type="EMBL" id="JAZEWV010000002">
    <property type="protein sequence ID" value="MEE4541146.1"/>
    <property type="molecule type" value="Genomic_DNA"/>
</dbReference>
<reference evidence="2 3" key="1">
    <citation type="submission" date="2023-12" db="EMBL/GenBank/DDBJ databases">
        <title>Streptomyces sp. V4-01.</title>
        <authorList>
            <person name="Somphong A."/>
            <person name="Phongsopitanun W."/>
        </authorList>
    </citation>
    <scope>NUCLEOTIDE SEQUENCE [LARGE SCALE GENOMIC DNA]</scope>
    <source>
        <strain evidence="2 3">V4-01</strain>
    </source>
</reference>
<comment type="caution">
    <text evidence="2">The sequence shown here is derived from an EMBL/GenBank/DDBJ whole genome shotgun (WGS) entry which is preliminary data.</text>
</comment>
<evidence type="ECO:0000313" key="2">
    <source>
        <dbReference type="EMBL" id="MEE4541146.1"/>
    </source>
</evidence>
<name>A0ABU7P5R3_9ACTN</name>
<dbReference type="RefSeq" id="WP_330793029.1">
    <property type="nucleotide sequence ID" value="NZ_JAZEWV010000002.1"/>
</dbReference>
<sequence>MPFLDDCARSTLGTPTEINYPQLIAADRGDLELLKRHTTHTLGRLLRRQAALQALHDRGRSADLLAYTNAEPGYLASTGLPIRSSHSGRPIDNGLPQGPYTAPPPAATAGIRGRANYAWLKESVTAHTTHPAAATGLTTDLNRVPSYFEFHISTIHSRGNGQALLEGGRLVYDPFNHRIFLSAHYVAEFELINLPAVTADPAYAALDQRIQAYANAQVGGLPPWANLYIDLDIEMANDQL</sequence>
<organism evidence="2 3">
    <name type="scientific">Actinacidiphila polyblastidii</name>
    <dbReference type="NCBI Taxonomy" id="3110430"/>
    <lineage>
        <taxon>Bacteria</taxon>
        <taxon>Bacillati</taxon>
        <taxon>Actinomycetota</taxon>
        <taxon>Actinomycetes</taxon>
        <taxon>Kitasatosporales</taxon>
        <taxon>Streptomycetaceae</taxon>
        <taxon>Actinacidiphila</taxon>
    </lineage>
</organism>
<dbReference type="Proteomes" id="UP001344658">
    <property type="component" value="Unassembled WGS sequence"/>
</dbReference>
<evidence type="ECO:0000256" key="1">
    <source>
        <dbReference type="SAM" id="MobiDB-lite"/>
    </source>
</evidence>
<accession>A0ABU7P5R3</accession>
<keyword evidence="3" id="KW-1185">Reference proteome</keyword>